<evidence type="ECO:0000313" key="3">
    <source>
        <dbReference type="Proteomes" id="UP000799324"/>
    </source>
</evidence>
<keyword evidence="3" id="KW-1185">Reference proteome</keyword>
<feature type="compositionally biased region" description="Pro residues" evidence="1">
    <location>
        <begin position="85"/>
        <end position="98"/>
    </location>
</feature>
<dbReference type="EMBL" id="MU004408">
    <property type="protein sequence ID" value="KAF2652167.1"/>
    <property type="molecule type" value="Genomic_DNA"/>
</dbReference>
<feature type="region of interest" description="Disordered" evidence="1">
    <location>
        <begin position="63"/>
        <end position="101"/>
    </location>
</feature>
<dbReference type="Proteomes" id="UP000799324">
    <property type="component" value="Unassembled WGS sequence"/>
</dbReference>
<name>A0A6A6SYP8_9PLEO</name>
<evidence type="ECO:0000313" key="2">
    <source>
        <dbReference type="EMBL" id="KAF2652167.1"/>
    </source>
</evidence>
<gene>
    <name evidence="2" type="ORF">K491DRAFT_727714</name>
</gene>
<dbReference type="AlphaFoldDB" id="A0A6A6SYP8"/>
<evidence type="ECO:0000256" key="1">
    <source>
        <dbReference type="SAM" id="MobiDB-lite"/>
    </source>
</evidence>
<sequence>MMSSLQDSTKNMSPKIDTDTPRYIYAVMFAETAFPTTPVPYRMLACFKTWACFPMHSLLPSLSAPSSTPGAPPTPTNFGEVAQPQPQPQPQPPPPPPNTKIEVLNFSSFSRARVQENLSFVLETWPADAHKCLMLGWGQHLEDACACLEANVKMHRGIAGKPYEDPEAYGVQWVLDKSNEDGYAIGAMLRANGQINRWDVVKAQVKDTRYE</sequence>
<protein>
    <submittedName>
        <fullName evidence="2">Uncharacterized protein</fullName>
    </submittedName>
</protein>
<proteinExistence type="predicted"/>
<reference evidence="2" key="1">
    <citation type="journal article" date="2020" name="Stud. Mycol.">
        <title>101 Dothideomycetes genomes: a test case for predicting lifestyles and emergence of pathogens.</title>
        <authorList>
            <person name="Haridas S."/>
            <person name="Albert R."/>
            <person name="Binder M."/>
            <person name="Bloem J."/>
            <person name="Labutti K."/>
            <person name="Salamov A."/>
            <person name="Andreopoulos B."/>
            <person name="Baker S."/>
            <person name="Barry K."/>
            <person name="Bills G."/>
            <person name="Bluhm B."/>
            <person name="Cannon C."/>
            <person name="Castanera R."/>
            <person name="Culley D."/>
            <person name="Daum C."/>
            <person name="Ezra D."/>
            <person name="Gonzalez J."/>
            <person name="Henrissat B."/>
            <person name="Kuo A."/>
            <person name="Liang C."/>
            <person name="Lipzen A."/>
            <person name="Lutzoni F."/>
            <person name="Magnuson J."/>
            <person name="Mondo S."/>
            <person name="Nolan M."/>
            <person name="Ohm R."/>
            <person name="Pangilinan J."/>
            <person name="Park H.-J."/>
            <person name="Ramirez L."/>
            <person name="Alfaro M."/>
            <person name="Sun H."/>
            <person name="Tritt A."/>
            <person name="Yoshinaga Y."/>
            <person name="Zwiers L.-H."/>
            <person name="Turgeon B."/>
            <person name="Goodwin S."/>
            <person name="Spatafora J."/>
            <person name="Crous P."/>
            <person name="Grigoriev I."/>
        </authorList>
    </citation>
    <scope>NUCLEOTIDE SEQUENCE</scope>
    <source>
        <strain evidence="2">CBS 122681</strain>
    </source>
</reference>
<organism evidence="2 3">
    <name type="scientific">Lophiostoma macrostomum CBS 122681</name>
    <dbReference type="NCBI Taxonomy" id="1314788"/>
    <lineage>
        <taxon>Eukaryota</taxon>
        <taxon>Fungi</taxon>
        <taxon>Dikarya</taxon>
        <taxon>Ascomycota</taxon>
        <taxon>Pezizomycotina</taxon>
        <taxon>Dothideomycetes</taxon>
        <taxon>Pleosporomycetidae</taxon>
        <taxon>Pleosporales</taxon>
        <taxon>Lophiostomataceae</taxon>
        <taxon>Lophiostoma</taxon>
    </lineage>
</organism>
<accession>A0A6A6SYP8</accession>